<comment type="catalytic activity">
    <reaction evidence="2">
        <text>oxidized coenzyme F420-(gamma-L-Glu)(n) + a quinol + H(+) = reduced coenzyme F420-(gamma-L-Glu)(n) + a quinone</text>
        <dbReference type="Rhea" id="RHEA:39663"/>
        <dbReference type="Rhea" id="RHEA-COMP:12939"/>
        <dbReference type="Rhea" id="RHEA-COMP:14378"/>
        <dbReference type="ChEBI" id="CHEBI:15378"/>
        <dbReference type="ChEBI" id="CHEBI:24646"/>
        <dbReference type="ChEBI" id="CHEBI:132124"/>
        <dbReference type="ChEBI" id="CHEBI:133980"/>
        <dbReference type="ChEBI" id="CHEBI:139511"/>
    </reaction>
</comment>
<dbReference type="InterPro" id="IPR012349">
    <property type="entry name" value="Split_barrel_FMN-bd"/>
</dbReference>
<dbReference type="RefSeq" id="WP_396947823.1">
    <property type="nucleotide sequence ID" value="NZ_JBIRXV010000002.1"/>
</dbReference>
<dbReference type="InterPro" id="IPR004378">
    <property type="entry name" value="F420H2_quin_Rdtase"/>
</dbReference>
<organism evidence="3 4">
    <name type="scientific">Nocardia beijingensis</name>
    <dbReference type="NCBI Taxonomy" id="95162"/>
    <lineage>
        <taxon>Bacteria</taxon>
        <taxon>Bacillati</taxon>
        <taxon>Actinomycetota</taxon>
        <taxon>Actinomycetes</taxon>
        <taxon>Mycobacteriales</taxon>
        <taxon>Nocardiaceae</taxon>
        <taxon>Nocardia</taxon>
    </lineage>
</organism>
<dbReference type="EMBL" id="JBIRXV010000002">
    <property type="protein sequence ID" value="MFI2321449.1"/>
    <property type="molecule type" value="Genomic_DNA"/>
</dbReference>
<accession>A0ABW7WEQ6</accession>
<evidence type="ECO:0000256" key="2">
    <source>
        <dbReference type="ARBA" id="ARBA00049106"/>
    </source>
</evidence>
<dbReference type="Proteomes" id="UP001611450">
    <property type="component" value="Unassembled WGS sequence"/>
</dbReference>
<evidence type="ECO:0000313" key="4">
    <source>
        <dbReference type="Proteomes" id="UP001611450"/>
    </source>
</evidence>
<reference evidence="3 4" key="1">
    <citation type="submission" date="2024-10" db="EMBL/GenBank/DDBJ databases">
        <title>The Natural Products Discovery Center: Release of the First 8490 Sequenced Strains for Exploring Actinobacteria Biosynthetic Diversity.</title>
        <authorList>
            <person name="Kalkreuter E."/>
            <person name="Kautsar S.A."/>
            <person name="Yang D."/>
            <person name="Bader C.D."/>
            <person name="Teijaro C.N."/>
            <person name="Fluegel L."/>
            <person name="Davis C.M."/>
            <person name="Simpson J.R."/>
            <person name="Lauterbach L."/>
            <person name="Steele A.D."/>
            <person name="Gui C."/>
            <person name="Meng S."/>
            <person name="Li G."/>
            <person name="Viehrig K."/>
            <person name="Ye F."/>
            <person name="Su P."/>
            <person name="Kiefer A.F."/>
            <person name="Nichols A."/>
            <person name="Cepeda A.J."/>
            <person name="Yan W."/>
            <person name="Fan B."/>
            <person name="Jiang Y."/>
            <person name="Adhikari A."/>
            <person name="Zheng C.-J."/>
            <person name="Schuster L."/>
            <person name="Cowan T.M."/>
            <person name="Smanski M.J."/>
            <person name="Chevrette M.G."/>
            <person name="De Carvalho L.P.S."/>
            <person name="Shen B."/>
        </authorList>
    </citation>
    <scope>NUCLEOTIDE SEQUENCE [LARGE SCALE GENOMIC DNA]</scope>
    <source>
        <strain evidence="3 4">NPDC019626</strain>
    </source>
</reference>
<protein>
    <submittedName>
        <fullName evidence="3">Nitroreductase family deazaflavin-dependent oxidoreductase</fullName>
    </submittedName>
</protein>
<proteinExistence type="inferred from homology"/>
<dbReference type="PANTHER" id="PTHR39428">
    <property type="entry name" value="F420H(2)-DEPENDENT QUINONE REDUCTASE RV1261C"/>
    <property type="match status" value="1"/>
</dbReference>
<sequence>MTEIDKDRLASDTAALDGFNRGIVAEFRANGGEVSGLPGGRLLLLHTTGAKSGEPRLSPLAYVIVDGRMLVIGSYLGASKDPAWVHNLRAHPRARVEIGTDAYDVIARELSRDERDEYFERVTELAPVLADYQAKTERVIPLFELTPSTSNL</sequence>
<comment type="caution">
    <text evidence="3">The sequence shown here is derived from an EMBL/GenBank/DDBJ whole genome shotgun (WGS) entry which is preliminary data.</text>
</comment>
<dbReference type="SUPFAM" id="SSF50475">
    <property type="entry name" value="FMN-binding split barrel"/>
    <property type="match status" value="1"/>
</dbReference>
<dbReference type="Gene3D" id="2.30.110.10">
    <property type="entry name" value="Electron Transport, Fmn-binding Protein, Chain A"/>
    <property type="match status" value="1"/>
</dbReference>
<evidence type="ECO:0000256" key="1">
    <source>
        <dbReference type="ARBA" id="ARBA00008710"/>
    </source>
</evidence>
<gene>
    <name evidence="3" type="ORF">ACH47G_13260</name>
</gene>
<name>A0ABW7WEQ6_9NOCA</name>
<dbReference type="PANTHER" id="PTHR39428:SF1">
    <property type="entry name" value="F420H(2)-DEPENDENT QUINONE REDUCTASE RV1261C"/>
    <property type="match status" value="1"/>
</dbReference>
<evidence type="ECO:0000313" key="3">
    <source>
        <dbReference type="EMBL" id="MFI2321449.1"/>
    </source>
</evidence>
<dbReference type="Pfam" id="PF04075">
    <property type="entry name" value="F420H2_quin_red"/>
    <property type="match status" value="1"/>
</dbReference>
<dbReference type="NCBIfam" id="TIGR00026">
    <property type="entry name" value="hi_GC_TIGR00026"/>
    <property type="match status" value="1"/>
</dbReference>
<comment type="similarity">
    <text evidence="1">Belongs to the F420H(2)-dependent quinone reductase family.</text>
</comment>
<keyword evidence="4" id="KW-1185">Reference proteome</keyword>